<evidence type="ECO:0000313" key="3">
    <source>
        <dbReference type="Proteomes" id="UP000003874"/>
    </source>
</evidence>
<keyword evidence="1" id="KW-1133">Transmembrane helix</keyword>
<dbReference type="AlphaFoldDB" id="E6MQR6"/>
<dbReference type="Proteomes" id="UP000003874">
    <property type="component" value="Unassembled WGS sequence"/>
</dbReference>
<gene>
    <name evidence="2" type="ORF">HMPREF9420_1834</name>
</gene>
<organism evidence="2 3">
    <name type="scientific">Segatella salivae DSM 15606</name>
    <dbReference type="NCBI Taxonomy" id="888832"/>
    <lineage>
        <taxon>Bacteria</taxon>
        <taxon>Pseudomonadati</taxon>
        <taxon>Bacteroidota</taxon>
        <taxon>Bacteroidia</taxon>
        <taxon>Bacteroidales</taxon>
        <taxon>Prevotellaceae</taxon>
        <taxon>Segatella</taxon>
    </lineage>
</organism>
<sequence>MIKQVLKWIGIIVGSIFGFMIVAFIAEEFLRSVENHKYSMEPDESAKEFCIRYFIDREANEAYDYALFHKGLYDNITSYNKYYPRPGMYLDTSGYVFSSVLAKMKEKGYGYLAADNPELIADFHSYMGGKERYPMSEVEKYCNERLGLSLTSNETHAFWVLYLSDISSEIRMPILKYKFVEQIEDLKIYTVYDYNIMKKATLKLDSDRRVTIGNIEKFHDSEEEK</sequence>
<protein>
    <submittedName>
        <fullName evidence="2">Uncharacterized protein</fullName>
    </submittedName>
</protein>
<accession>E6MQR6</accession>
<keyword evidence="1" id="KW-0472">Membrane</keyword>
<dbReference type="STRING" id="888832.HMPREF9420_1834"/>
<evidence type="ECO:0000313" key="2">
    <source>
        <dbReference type="EMBL" id="EFV04016.1"/>
    </source>
</evidence>
<proteinExistence type="predicted"/>
<feature type="transmembrane region" description="Helical" evidence="1">
    <location>
        <begin position="6"/>
        <end position="30"/>
    </location>
</feature>
<dbReference type="HOGENOM" id="CLU_1249704_0_0_10"/>
<evidence type="ECO:0000256" key="1">
    <source>
        <dbReference type="SAM" id="Phobius"/>
    </source>
</evidence>
<dbReference type="EMBL" id="AEQO01000149">
    <property type="protein sequence ID" value="EFV04016.1"/>
    <property type="molecule type" value="Genomic_DNA"/>
</dbReference>
<name>E6MQR6_9BACT</name>
<reference evidence="2 3" key="1">
    <citation type="submission" date="2010-12" db="EMBL/GenBank/DDBJ databases">
        <authorList>
            <person name="Muzny D."/>
            <person name="Qin X."/>
            <person name="Deng J."/>
            <person name="Jiang H."/>
            <person name="Liu Y."/>
            <person name="Qu J."/>
            <person name="Song X.-Z."/>
            <person name="Zhang L."/>
            <person name="Thornton R."/>
            <person name="Coyle M."/>
            <person name="Francisco L."/>
            <person name="Jackson L."/>
            <person name="Javaid M."/>
            <person name="Korchina V."/>
            <person name="Kovar C."/>
            <person name="Mata R."/>
            <person name="Mathew T."/>
            <person name="Ngo R."/>
            <person name="Nguyen L."/>
            <person name="Nguyen N."/>
            <person name="Okwuonu G."/>
            <person name="Ongeri F."/>
            <person name="Pham C."/>
            <person name="Simmons D."/>
            <person name="Wilczek-Boney K."/>
            <person name="Hale W."/>
            <person name="Jakkamsetti A."/>
            <person name="Pham P."/>
            <person name="Ruth R."/>
            <person name="San Lucas F."/>
            <person name="Warren J."/>
            <person name="Zhang J."/>
            <person name="Zhao Z."/>
            <person name="Zhou C."/>
            <person name="Zhu D."/>
            <person name="Lee S."/>
            <person name="Bess C."/>
            <person name="Blankenburg K."/>
            <person name="Forbes L."/>
            <person name="Fu Q."/>
            <person name="Gubbala S."/>
            <person name="Hirani K."/>
            <person name="Jayaseelan J.C."/>
            <person name="Lara F."/>
            <person name="Munidasa M."/>
            <person name="Palculict T."/>
            <person name="Patil S."/>
            <person name="Pu L.-L."/>
            <person name="Saada N."/>
            <person name="Tang L."/>
            <person name="Weissenberger G."/>
            <person name="Zhu Y."/>
            <person name="Hemphill L."/>
            <person name="Shang Y."/>
            <person name="Youmans B."/>
            <person name="Ayvaz T."/>
            <person name="Ross M."/>
            <person name="Santibanez J."/>
            <person name="Aqrawi P."/>
            <person name="Gross S."/>
            <person name="Joshi V."/>
            <person name="Fowler G."/>
            <person name="Nazareth L."/>
            <person name="Reid J."/>
            <person name="Worley K."/>
            <person name="Petrosino J."/>
            <person name="Highlander S."/>
            <person name="Gibbs R."/>
        </authorList>
    </citation>
    <scope>NUCLEOTIDE SEQUENCE [LARGE SCALE GENOMIC DNA]</scope>
    <source>
        <strain evidence="2 3">DSM 15606</strain>
    </source>
</reference>
<keyword evidence="1" id="KW-0812">Transmembrane</keyword>
<keyword evidence="3" id="KW-1185">Reference proteome</keyword>
<comment type="caution">
    <text evidence="2">The sequence shown here is derived from an EMBL/GenBank/DDBJ whole genome shotgun (WGS) entry which is preliminary data.</text>
</comment>
<dbReference type="RefSeq" id="WP_007135086.1">
    <property type="nucleotide sequence ID" value="NZ_GL629647.1"/>
</dbReference>